<dbReference type="EMBL" id="JARKIF010000016">
    <property type="protein sequence ID" value="KAJ7620958.1"/>
    <property type="molecule type" value="Genomic_DNA"/>
</dbReference>
<organism evidence="1 2">
    <name type="scientific">Roridomyces roridus</name>
    <dbReference type="NCBI Taxonomy" id="1738132"/>
    <lineage>
        <taxon>Eukaryota</taxon>
        <taxon>Fungi</taxon>
        <taxon>Dikarya</taxon>
        <taxon>Basidiomycota</taxon>
        <taxon>Agaricomycotina</taxon>
        <taxon>Agaricomycetes</taxon>
        <taxon>Agaricomycetidae</taxon>
        <taxon>Agaricales</taxon>
        <taxon>Marasmiineae</taxon>
        <taxon>Mycenaceae</taxon>
        <taxon>Roridomyces</taxon>
    </lineage>
</organism>
<reference evidence="1" key="1">
    <citation type="submission" date="2023-03" db="EMBL/GenBank/DDBJ databases">
        <title>Massive genome expansion in bonnet fungi (Mycena s.s.) driven by repeated elements and novel gene families across ecological guilds.</title>
        <authorList>
            <consortium name="Lawrence Berkeley National Laboratory"/>
            <person name="Harder C.B."/>
            <person name="Miyauchi S."/>
            <person name="Viragh M."/>
            <person name="Kuo A."/>
            <person name="Thoen E."/>
            <person name="Andreopoulos B."/>
            <person name="Lu D."/>
            <person name="Skrede I."/>
            <person name="Drula E."/>
            <person name="Henrissat B."/>
            <person name="Morin E."/>
            <person name="Kohler A."/>
            <person name="Barry K."/>
            <person name="LaButti K."/>
            <person name="Morin E."/>
            <person name="Salamov A."/>
            <person name="Lipzen A."/>
            <person name="Mereny Z."/>
            <person name="Hegedus B."/>
            <person name="Baldrian P."/>
            <person name="Stursova M."/>
            <person name="Weitz H."/>
            <person name="Taylor A."/>
            <person name="Grigoriev I.V."/>
            <person name="Nagy L.G."/>
            <person name="Martin F."/>
            <person name="Kauserud H."/>
        </authorList>
    </citation>
    <scope>NUCLEOTIDE SEQUENCE</scope>
    <source>
        <strain evidence="1">9284</strain>
    </source>
</reference>
<sequence length="88" mass="9931">MYSDSLYPYRVPSYDALDLRLPPLNLDDFPDTLPPPPVPRISGNLDPTTGIFYHMPENPRIRTTQACDSCRSRKAKVGSSSFRFPSTL</sequence>
<dbReference type="AlphaFoldDB" id="A0AAD7BHD1"/>
<dbReference type="Proteomes" id="UP001221142">
    <property type="component" value="Unassembled WGS sequence"/>
</dbReference>
<gene>
    <name evidence="1" type="ORF">FB45DRAFT_927983</name>
</gene>
<protein>
    <submittedName>
        <fullName evidence="1">Uncharacterized protein</fullName>
    </submittedName>
</protein>
<evidence type="ECO:0000313" key="1">
    <source>
        <dbReference type="EMBL" id="KAJ7620958.1"/>
    </source>
</evidence>
<keyword evidence="2" id="KW-1185">Reference proteome</keyword>
<proteinExistence type="predicted"/>
<accession>A0AAD7BHD1</accession>
<evidence type="ECO:0000313" key="2">
    <source>
        <dbReference type="Proteomes" id="UP001221142"/>
    </source>
</evidence>
<comment type="caution">
    <text evidence="1">The sequence shown here is derived from an EMBL/GenBank/DDBJ whole genome shotgun (WGS) entry which is preliminary data.</text>
</comment>
<name>A0AAD7BHD1_9AGAR</name>